<accession>A0A1T4Y505</accession>
<sequence length="82" mass="8758">MPPAARRPAAPWTPIYRSRAARGRGRGVGWSPGSGKAEQRGGAISCCRDFRDGSALPKLAATVRPQKQRNGFGRSFAFGEGE</sequence>
<organism evidence="2 3">
    <name type="scientific">Paucidesulfovibrio gracilis DSM 16080</name>
    <dbReference type="NCBI Taxonomy" id="1121449"/>
    <lineage>
        <taxon>Bacteria</taxon>
        <taxon>Pseudomonadati</taxon>
        <taxon>Thermodesulfobacteriota</taxon>
        <taxon>Desulfovibrionia</taxon>
        <taxon>Desulfovibrionales</taxon>
        <taxon>Desulfovibrionaceae</taxon>
        <taxon>Paucidesulfovibrio</taxon>
    </lineage>
</organism>
<dbReference type="STRING" id="1121449.SAMN02745704_02775"/>
<feature type="region of interest" description="Disordered" evidence="1">
    <location>
        <begin position="1"/>
        <end position="42"/>
    </location>
</feature>
<reference evidence="2 3" key="1">
    <citation type="submission" date="2017-02" db="EMBL/GenBank/DDBJ databases">
        <authorList>
            <person name="Peterson S.W."/>
        </authorList>
    </citation>
    <scope>NUCLEOTIDE SEQUENCE [LARGE SCALE GENOMIC DNA]</scope>
    <source>
        <strain evidence="2 3">DSM 16080</strain>
    </source>
</reference>
<dbReference type="Proteomes" id="UP000190027">
    <property type="component" value="Unassembled WGS sequence"/>
</dbReference>
<feature type="non-terminal residue" evidence="2">
    <location>
        <position position="82"/>
    </location>
</feature>
<evidence type="ECO:0000256" key="1">
    <source>
        <dbReference type="SAM" id="MobiDB-lite"/>
    </source>
</evidence>
<evidence type="ECO:0000313" key="2">
    <source>
        <dbReference type="EMBL" id="SKA96816.1"/>
    </source>
</evidence>
<dbReference type="AlphaFoldDB" id="A0A1T4Y505"/>
<evidence type="ECO:0000313" key="3">
    <source>
        <dbReference type="Proteomes" id="UP000190027"/>
    </source>
</evidence>
<feature type="compositionally biased region" description="Low complexity" evidence="1">
    <location>
        <begin position="1"/>
        <end position="10"/>
    </location>
</feature>
<proteinExistence type="predicted"/>
<gene>
    <name evidence="2" type="ORF">SAMN02745704_02775</name>
</gene>
<name>A0A1T4Y505_9BACT</name>
<protein>
    <submittedName>
        <fullName evidence="2">Uncharacterized protein</fullName>
    </submittedName>
</protein>
<dbReference type="EMBL" id="FUYC01000029">
    <property type="protein sequence ID" value="SKA96816.1"/>
    <property type="molecule type" value="Genomic_DNA"/>
</dbReference>
<keyword evidence="3" id="KW-1185">Reference proteome</keyword>